<gene>
    <name evidence="1" type="ORF">IPN75_03680</name>
</gene>
<dbReference type="Proteomes" id="UP000808146">
    <property type="component" value="Unassembled WGS sequence"/>
</dbReference>
<name>A0A9D7LSC5_9RHOO</name>
<dbReference type="AlphaFoldDB" id="A0A9D7LSC5"/>
<protein>
    <submittedName>
        <fullName evidence="1">Uncharacterized protein</fullName>
    </submittedName>
</protein>
<reference evidence="1" key="1">
    <citation type="submission" date="2020-10" db="EMBL/GenBank/DDBJ databases">
        <title>Connecting structure to function with the recovery of over 1000 high-quality activated sludge metagenome-assembled genomes encoding full-length rRNA genes using long-read sequencing.</title>
        <authorList>
            <person name="Singleton C.M."/>
            <person name="Petriglieri F."/>
            <person name="Kristensen J.M."/>
            <person name="Kirkegaard R.H."/>
            <person name="Michaelsen T.Y."/>
            <person name="Andersen M.H."/>
            <person name="Karst S.M."/>
            <person name="Dueholm M.S."/>
            <person name="Nielsen P.H."/>
            <person name="Albertsen M."/>
        </authorList>
    </citation>
    <scope>NUCLEOTIDE SEQUENCE</scope>
    <source>
        <strain evidence="1">OdNE_18-Q3-R46-58_BAT3C.305</strain>
    </source>
</reference>
<comment type="caution">
    <text evidence="1">The sequence shown here is derived from an EMBL/GenBank/DDBJ whole genome shotgun (WGS) entry which is preliminary data.</text>
</comment>
<accession>A0A9D7LSC5</accession>
<organism evidence="1 2">
    <name type="scientific">Candidatus Dechloromonas phosphorivorans</name>
    <dbReference type="NCBI Taxonomy" id="2899244"/>
    <lineage>
        <taxon>Bacteria</taxon>
        <taxon>Pseudomonadati</taxon>
        <taxon>Pseudomonadota</taxon>
        <taxon>Betaproteobacteria</taxon>
        <taxon>Rhodocyclales</taxon>
        <taxon>Azonexaceae</taxon>
        <taxon>Dechloromonas</taxon>
    </lineage>
</organism>
<evidence type="ECO:0000313" key="1">
    <source>
        <dbReference type="EMBL" id="MBK8889542.1"/>
    </source>
</evidence>
<evidence type="ECO:0000313" key="2">
    <source>
        <dbReference type="Proteomes" id="UP000808146"/>
    </source>
</evidence>
<sequence length="83" mass="9309">MANQASVSLVKNNFVATLSDGRRIERPDLHTIAYALYSAKIPARYVSFEWRAGLRMITAGQQVSLTAEMRRLEREAGRLEIAA</sequence>
<dbReference type="EMBL" id="JADKBR010000002">
    <property type="protein sequence ID" value="MBK8889542.1"/>
    <property type="molecule type" value="Genomic_DNA"/>
</dbReference>
<proteinExistence type="predicted"/>